<dbReference type="AlphaFoldDB" id="A0A918WMG7"/>
<dbReference type="Pfam" id="PF17164">
    <property type="entry name" value="DUF5122"/>
    <property type="match status" value="1"/>
</dbReference>
<reference evidence="1" key="1">
    <citation type="journal article" date="2014" name="Int. J. Syst. Evol. Microbiol.">
        <title>Complete genome sequence of Corynebacterium casei LMG S-19264T (=DSM 44701T), isolated from a smear-ripened cheese.</title>
        <authorList>
            <consortium name="US DOE Joint Genome Institute (JGI-PGF)"/>
            <person name="Walter F."/>
            <person name="Albersmeier A."/>
            <person name="Kalinowski J."/>
            <person name="Ruckert C."/>
        </authorList>
    </citation>
    <scope>NUCLEOTIDE SEQUENCE</scope>
    <source>
        <strain evidence="1">KCTC 12988</strain>
    </source>
</reference>
<protein>
    <submittedName>
        <fullName evidence="1">Uncharacterized protein</fullName>
    </submittedName>
</protein>
<dbReference type="InterPro" id="IPR011043">
    <property type="entry name" value="Gal_Oxase/kelch_b-propeller"/>
</dbReference>
<gene>
    <name evidence="1" type="ORF">GCM10007100_24750</name>
</gene>
<dbReference type="GO" id="GO:0005935">
    <property type="term" value="C:cellular bud neck"/>
    <property type="evidence" value="ECO:0007669"/>
    <property type="project" value="TreeGrafter"/>
</dbReference>
<dbReference type="Proteomes" id="UP000644507">
    <property type="component" value="Unassembled WGS sequence"/>
</dbReference>
<sequence length="500" mass="53014">MMDKRVAKFGVIGMVASVCLAPIGESAFLPEDVHWFYKMGGPRPEPFAFAQQGRYLYTGGIFTDTDGLTNGKNLVRFDMVTEAWQELPGLSPEINGSVRALHAGDDGRIYVGGNFSNVAEVPSSRVAAYDPQTGTFEGLVGGVGDLVSVGQENGPTNGDVRAILKVDDLVYVGGFYTGPSGSPANEKYIRAFNLDTNTWLRLGDGLDGQVNALKLLPDGSILAGGEFSEGLARWDGVSWAAYGGGVGGEGVVRDIELTSSGRVYIGGSFNEVGSGANQISANFIAYYEPSSNSWNDMAGGFDDEYIQSNNTNFSADGVYDLALAGDGTLYVGGDFQADVTRTNTNLDHVACWDSTGTWQSLGSGAGTSGSQIVNCVAVGPRGEVYVGGTFSEGYRNASSANSQFAVWDSTIDFRGEASERNYDYVPGARNNTTVEFVPGASPKFQFESRPGTDYRLEVTTDLASSLWTPTGPTVAGDGGVKTLDVTMSGEAEFYRLRAID</sequence>
<keyword evidence="2" id="KW-1185">Reference proteome</keyword>
<evidence type="ECO:0000313" key="1">
    <source>
        <dbReference type="EMBL" id="GHC56981.1"/>
    </source>
</evidence>
<dbReference type="InterPro" id="IPR013431">
    <property type="entry name" value="Delta_60_rpt"/>
</dbReference>
<comment type="caution">
    <text evidence="1">The sequence shown here is derived from an EMBL/GenBank/DDBJ whole genome shotgun (WGS) entry which is preliminary data.</text>
</comment>
<proteinExistence type="predicted"/>
<dbReference type="RefSeq" id="WP_189570329.1">
    <property type="nucleotide sequence ID" value="NZ_BMXI01000010.1"/>
</dbReference>
<dbReference type="EMBL" id="BMXI01000010">
    <property type="protein sequence ID" value="GHC56981.1"/>
    <property type="molecule type" value="Genomic_DNA"/>
</dbReference>
<dbReference type="PANTHER" id="PTHR31778">
    <property type="entry name" value="BUD SITE SELECTION PROTEIN RAX2"/>
    <property type="match status" value="1"/>
</dbReference>
<evidence type="ECO:0000313" key="2">
    <source>
        <dbReference type="Proteomes" id="UP000644507"/>
    </source>
</evidence>
<reference evidence="1" key="2">
    <citation type="submission" date="2020-09" db="EMBL/GenBank/DDBJ databases">
        <authorList>
            <person name="Sun Q."/>
            <person name="Kim S."/>
        </authorList>
    </citation>
    <scope>NUCLEOTIDE SEQUENCE</scope>
    <source>
        <strain evidence="1">KCTC 12988</strain>
    </source>
</reference>
<dbReference type="SUPFAM" id="SSF50965">
    <property type="entry name" value="Galactose oxidase, central domain"/>
    <property type="match status" value="1"/>
</dbReference>
<accession>A0A918WMG7</accession>
<dbReference type="PANTHER" id="PTHR31778:SF2">
    <property type="entry name" value="BUD SITE SELECTION PROTEIN RAX2"/>
    <property type="match status" value="1"/>
</dbReference>
<name>A0A918WMG7_9BACT</name>
<organism evidence="1 2">
    <name type="scientific">Roseibacillus persicicus</name>
    <dbReference type="NCBI Taxonomy" id="454148"/>
    <lineage>
        <taxon>Bacteria</taxon>
        <taxon>Pseudomonadati</taxon>
        <taxon>Verrucomicrobiota</taxon>
        <taxon>Verrucomicrobiia</taxon>
        <taxon>Verrucomicrobiales</taxon>
        <taxon>Verrucomicrobiaceae</taxon>
        <taxon>Roseibacillus</taxon>
    </lineage>
</organism>
<dbReference type="Gene3D" id="2.120.10.80">
    <property type="entry name" value="Kelch-type beta propeller"/>
    <property type="match status" value="1"/>
</dbReference>
<dbReference type="InterPro" id="IPR015915">
    <property type="entry name" value="Kelch-typ_b-propeller"/>
</dbReference>
<dbReference type="GO" id="GO:1902929">
    <property type="term" value="C:plasma membrane of growing cell tip"/>
    <property type="evidence" value="ECO:0007669"/>
    <property type="project" value="TreeGrafter"/>
</dbReference>